<dbReference type="EMBL" id="CP035503">
    <property type="protein sequence ID" value="QDL37998.1"/>
    <property type="molecule type" value="Genomic_DNA"/>
</dbReference>
<dbReference type="Proteomes" id="UP000316798">
    <property type="component" value="Chromosome"/>
</dbReference>
<dbReference type="OrthoDB" id="9805360at2"/>
<dbReference type="PANTHER" id="PTHR42831">
    <property type="entry name" value="FE-S PROTEIN MATURATION AUXILIARY FACTOR YITW"/>
    <property type="match status" value="1"/>
</dbReference>
<dbReference type="KEGG" id="rhf:EUB48_12445"/>
<dbReference type="PANTHER" id="PTHR42831:SF1">
    <property type="entry name" value="FE-S PROTEIN MATURATION AUXILIARY FACTOR YITW"/>
    <property type="match status" value="1"/>
</dbReference>
<dbReference type="InterPro" id="IPR052339">
    <property type="entry name" value="Fe-S_Maturation_MIP18"/>
</dbReference>
<dbReference type="InterPro" id="IPR017776">
    <property type="entry name" value="FeS_assembly_SufT_put"/>
</dbReference>
<dbReference type="InterPro" id="IPR034904">
    <property type="entry name" value="FSCA_dom_sf"/>
</dbReference>
<reference evidence="2 3" key="1">
    <citation type="submission" date="2019-01" db="EMBL/GenBank/DDBJ databases">
        <title>Genomic insights into a novel species Rhodoferax sp.</title>
        <authorList>
            <person name="Jin L."/>
        </authorList>
    </citation>
    <scope>NUCLEOTIDE SEQUENCE [LARGE SCALE GENOMIC DNA]</scope>
    <source>
        <strain evidence="2 3">CHu59-6-5</strain>
    </source>
</reference>
<evidence type="ECO:0000313" key="3">
    <source>
        <dbReference type="Proteomes" id="UP000316798"/>
    </source>
</evidence>
<organism evidence="2 3">
    <name type="scientific">Rhodoferax sediminis</name>
    <dbReference type="NCBI Taxonomy" id="2509614"/>
    <lineage>
        <taxon>Bacteria</taxon>
        <taxon>Pseudomonadati</taxon>
        <taxon>Pseudomonadota</taxon>
        <taxon>Betaproteobacteria</taxon>
        <taxon>Burkholderiales</taxon>
        <taxon>Comamonadaceae</taxon>
        <taxon>Rhodoferax</taxon>
    </lineage>
</organism>
<evidence type="ECO:0000259" key="1">
    <source>
        <dbReference type="Pfam" id="PF01883"/>
    </source>
</evidence>
<name>A0A515DC51_9BURK</name>
<dbReference type="NCBIfam" id="TIGR03406">
    <property type="entry name" value="FeS_long_SufT"/>
    <property type="match status" value="1"/>
</dbReference>
<evidence type="ECO:0000313" key="2">
    <source>
        <dbReference type="EMBL" id="QDL37998.1"/>
    </source>
</evidence>
<dbReference type="SUPFAM" id="SSF117916">
    <property type="entry name" value="Fe-S cluster assembly (FSCA) domain-like"/>
    <property type="match status" value="1"/>
</dbReference>
<dbReference type="AlphaFoldDB" id="A0A515DC51"/>
<gene>
    <name evidence="2" type="primary">sufT</name>
    <name evidence="2" type="ORF">EUB48_12445</name>
</gene>
<dbReference type="RefSeq" id="WP_142819421.1">
    <property type="nucleotide sequence ID" value="NZ_CP035503.1"/>
</dbReference>
<dbReference type="InterPro" id="IPR002744">
    <property type="entry name" value="MIP18-like"/>
</dbReference>
<dbReference type="Gene3D" id="3.30.300.130">
    <property type="entry name" value="Fe-S cluster assembly (FSCA)"/>
    <property type="match status" value="1"/>
</dbReference>
<accession>A0A515DC51</accession>
<proteinExistence type="predicted"/>
<feature type="domain" description="MIP18 family-like" evidence="1">
    <location>
        <begin position="85"/>
        <end position="158"/>
    </location>
</feature>
<keyword evidence="3" id="KW-1185">Reference proteome</keyword>
<protein>
    <submittedName>
        <fullName evidence="2">Putative Fe-S cluster assembly protein SufT</fullName>
    </submittedName>
</protein>
<sequence>MRRNRETVLIRRPVWVELIPDGTRFELMPDTMAEITQALGSSITLYVEGRLVRLQGDDADAIGKTPPVAPSLAADASTDDVRALVWETLKTCYDPEIPVDIVELGLVYVCDVLPLHDDQLRVSIKMTLTAPGCGMGESIAQEVRQKLLRLPRVEEVDVEVVFDPPWSRSMMSEAAELSLGL</sequence>
<dbReference type="Pfam" id="PF01883">
    <property type="entry name" value="FeS_assembly_P"/>
    <property type="match status" value="1"/>
</dbReference>